<accession>A0A0H2PIW0</accession>
<gene>
    <name evidence="1" type="ORF">DW137_00150</name>
</gene>
<evidence type="ECO:0000313" key="1">
    <source>
        <dbReference type="EMBL" id="RHJ24530.1"/>
    </source>
</evidence>
<sequence>MNVMNGFVTSSTLAAAVDVNDLHPVTDVPVASLLPIVTMACFIALLILIVAIVIMSRPRRAKRVAAPRGSHNAFAPVSQWKSRVHDIVERNGAGKLSREDAFVELAAVARDFASQASSAELGSTTLQEIASRSAGSLASDSGVHGFTLLRQTIAALYPPEFANAEFNAQAKDATVEQAADWVLNLVERWR</sequence>
<protein>
    <submittedName>
        <fullName evidence="1">Uncharacterized protein</fullName>
    </submittedName>
</protein>
<organism evidence="1 2">
    <name type="scientific">Bifidobacterium bifidum</name>
    <dbReference type="NCBI Taxonomy" id="1681"/>
    <lineage>
        <taxon>Bacteria</taxon>
        <taxon>Bacillati</taxon>
        <taxon>Actinomycetota</taxon>
        <taxon>Actinomycetes</taxon>
        <taxon>Bifidobacteriales</taxon>
        <taxon>Bifidobacteriaceae</taxon>
        <taxon>Bifidobacterium</taxon>
    </lineage>
</organism>
<evidence type="ECO:0000313" key="2">
    <source>
        <dbReference type="Proteomes" id="UP000283727"/>
    </source>
</evidence>
<dbReference type="AlphaFoldDB" id="A0A0H2PIW0"/>
<proteinExistence type="predicted"/>
<dbReference type="RefSeq" id="WP_017143309.1">
    <property type="nucleotide sequence ID" value="NZ_CYXQ01000001.1"/>
</dbReference>
<name>A0A0H2PIW0_BIFBI</name>
<comment type="caution">
    <text evidence="1">The sequence shown here is derived from an EMBL/GenBank/DDBJ whole genome shotgun (WGS) entry which is preliminary data.</text>
</comment>
<reference evidence="1 2" key="1">
    <citation type="submission" date="2018-08" db="EMBL/GenBank/DDBJ databases">
        <title>A genome reference for cultivated species of the human gut microbiota.</title>
        <authorList>
            <person name="Zou Y."/>
            <person name="Xue W."/>
            <person name="Luo G."/>
        </authorList>
    </citation>
    <scope>NUCLEOTIDE SEQUENCE [LARGE SCALE GENOMIC DNA]</scope>
    <source>
        <strain evidence="1 2">AM12-10</strain>
    </source>
</reference>
<dbReference type="Proteomes" id="UP000283727">
    <property type="component" value="Unassembled WGS sequence"/>
</dbReference>
<dbReference type="EMBL" id="QRLR01000001">
    <property type="protein sequence ID" value="RHJ24530.1"/>
    <property type="molecule type" value="Genomic_DNA"/>
</dbReference>